<dbReference type="GeneID" id="55584349"/>
<dbReference type="RefSeq" id="WP_174448210.1">
    <property type="nucleotide sequence ID" value="NZ_AP018732.1"/>
</dbReference>
<dbReference type="PANTHER" id="PTHR23339">
    <property type="entry name" value="TYROSINE SPECIFIC PROTEIN PHOSPHATASE AND DUAL SPECIFICITY PROTEIN PHOSPHATASE"/>
    <property type="match status" value="1"/>
</dbReference>
<dbReference type="PROSITE" id="PS50056">
    <property type="entry name" value="TYR_PHOSPHATASE_2"/>
    <property type="match status" value="1"/>
</dbReference>
<dbReference type="SMART" id="SM00404">
    <property type="entry name" value="PTPc_motif"/>
    <property type="match status" value="1"/>
</dbReference>
<dbReference type="Pfam" id="PF22784">
    <property type="entry name" value="PTP-SAK"/>
    <property type="match status" value="1"/>
</dbReference>
<dbReference type="InterPro" id="IPR050561">
    <property type="entry name" value="PTP"/>
</dbReference>
<dbReference type="InterPro" id="IPR003595">
    <property type="entry name" value="Tyr_Pase_cat"/>
</dbReference>
<dbReference type="FunFam" id="3.90.190.10:FF:000157">
    <property type="entry name" value="Protein-tyrosine phosphatase"/>
    <property type="match status" value="1"/>
</dbReference>
<keyword evidence="1" id="KW-0378">Hydrolase</keyword>
<dbReference type="PROSITE" id="PS00383">
    <property type="entry name" value="TYR_PHOSPHATASE_1"/>
    <property type="match status" value="1"/>
</dbReference>
<reference evidence="3 4" key="1">
    <citation type="journal article" date="2019" name="ISME J.">
        <title>Isolation and characterization of a thermophilic sulfur- and iron-reducing thaumarchaeote from a terrestrial acidic hot spring.</title>
        <authorList>
            <person name="Kato S."/>
            <person name="Itoh T."/>
            <person name="Yuki M."/>
            <person name="Nagamori M."/>
            <person name="Ohnishi M."/>
            <person name="Uematsu K."/>
            <person name="Suzuki K."/>
            <person name="Takashina T."/>
            <person name="Ohkuma M."/>
        </authorList>
    </citation>
    <scope>NUCLEOTIDE SEQUENCE [LARGE SCALE GENOMIC DNA]</scope>
    <source>
        <strain evidence="3 4">NAS-02</strain>
    </source>
</reference>
<dbReference type="InterPro" id="IPR000242">
    <property type="entry name" value="PTP_cat"/>
</dbReference>
<dbReference type="AlphaFoldDB" id="A0A4V0P1J3"/>
<sequence>MAAPDCMYWAERGRLAGSCMPRSAEELRGIRESGIRRVVVLPEGHEIADHWGDGPSYFEALSAFDLEFLHEPVPDMGAPTVGQLVEILRWIGGAPSLVHCIGGIGRTGTVIASWLIVERGMPAHDALDAVRSLRPGSVQSYSQMRFLLDVEENADKIRKLVGSPS</sequence>
<dbReference type="GO" id="GO:0004725">
    <property type="term" value="F:protein tyrosine phosphatase activity"/>
    <property type="evidence" value="ECO:0007669"/>
    <property type="project" value="InterPro"/>
</dbReference>
<gene>
    <name evidence="3" type="ORF">NAS2_0531</name>
</gene>
<protein>
    <submittedName>
        <fullName evidence="3">Conserved protein</fullName>
    </submittedName>
</protein>
<dbReference type="PRINTS" id="PR00700">
    <property type="entry name" value="PRTYPHPHTASE"/>
</dbReference>
<evidence type="ECO:0000256" key="1">
    <source>
        <dbReference type="ARBA" id="ARBA00022801"/>
    </source>
</evidence>
<feature type="domain" description="Tyrosine specific protein phosphatases" evidence="2">
    <location>
        <begin position="93"/>
        <end position="145"/>
    </location>
</feature>
<dbReference type="OrthoDB" id="117569at2157"/>
<dbReference type="InterPro" id="IPR057023">
    <property type="entry name" value="PTP-SAK"/>
</dbReference>
<dbReference type="Gene3D" id="3.90.190.10">
    <property type="entry name" value="Protein tyrosine phosphatase superfamily"/>
    <property type="match status" value="1"/>
</dbReference>
<dbReference type="InterPro" id="IPR000387">
    <property type="entry name" value="Tyr_Pase_dom"/>
</dbReference>
<dbReference type="EMBL" id="AP018732">
    <property type="protein sequence ID" value="BBE41920.1"/>
    <property type="molecule type" value="Genomic_DNA"/>
</dbReference>
<evidence type="ECO:0000259" key="2">
    <source>
        <dbReference type="PROSITE" id="PS50056"/>
    </source>
</evidence>
<organism evidence="3 4">
    <name type="scientific">Conexivisphaera calida</name>
    <dbReference type="NCBI Taxonomy" id="1874277"/>
    <lineage>
        <taxon>Archaea</taxon>
        <taxon>Nitrososphaerota</taxon>
        <taxon>Conexivisphaeria</taxon>
        <taxon>Conexivisphaerales</taxon>
        <taxon>Conexivisphaeraceae</taxon>
        <taxon>Conexivisphaera</taxon>
    </lineage>
</organism>
<dbReference type="SUPFAM" id="SSF52799">
    <property type="entry name" value="(Phosphotyrosine protein) phosphatases II"/>
    <property type="match status" value="1"/>
</dbReference>
<keyword evidence="4" id="KW-1185">Reference proteome</keyword>
<name>A0A4V0P1J3_9ARCH</name>
<dbReference type="Proteomes" id="UP000509448">
    <property type="component" value="Chromosome"/>
</dbReference>
<dbReference type="InterPro" id="IPR029021">
    <property type="entry name" value="Prot-tyrosine_phosphatase-like"/>
</dbReference>
<evidence type="ECO:0000313" key="4">
    <source>
        <dbReference type="Proteomes" id="UP000509448"/>
    </source>
</evidence>
<evidence type="ECO:0000313" key="3">
    <source>
        <dbReference type="EMBL" id="BBE41920.1"/>
    </source>
</evidence>
<dbReference type="InterPro" id="IPR016130">
    <property type="entry name" value="Tyr_Pase_AS"/>
</dbReference>
<accession>A0A4V0P1J3</accession>
<proteinExistence type="predicted"/>
<dbReference type="KEGG" id="ccai:NAS2_0531"/>